<feature type="transmembrane region" description="Helical" evidence="2">
    <location>
        <begin position="101"/>
        <end position="121"/>
    </location>
</feature>
<feature type="transmembrane region" description="Helical" evidence="2">
    <location>
        <begin position="56"/>
        <end position="80"/>
    </location>
</feature>
<dbReference type="EMBL" id="BIXY01000086">
    <property type="protein sequence ID" value="GCF10907.1"/>
    <property type="molecule type" value="Genomic_DNA"/>
</dbReference>
<organism evidence="3 4">
    <name type="scientific">Dictyobacter arantiisoli</name>
    <dbReference type="NCBI Taxonomy" id="2014874"/>
    <lineage>
        <taxon>Bacteria</taxon>
        <taxon>Bacillati</taxon>
        <taxon>Chloroflexota</taxon>
        <taxon>Ktedonobacteria</taxon>
        <taxon>Ktedonobacterales</taxon>
        <taxon>Dictyobacteraceae</taxon>
        <taxon>Dictyobacter</taxon>
    </lineage>
</organism>
<gene>
    <name evidence="3" type="ORF">KDI_44710</name>
</gene>
<feature type="region of interest" description="Disordered" evidence="1">
    <location>
        <begin position="380"/>
        <end position="411"/>
    </location>
</feature>
<keyword evidence="2" id="KW-0812">Transmembrane</keyword>
<feature type="transmembrane region" description="Helical" evidence="2">
    <location>
        <begin position="21"/>
        <end position="44"/>
    </location>
</feature>
<dbReference type="RefSeq" id="WP_149403765.1">
    <property type="nucleotide sequence ID" value="NZ_BIXY01000086.1"/>
</dbReference>
<name>A0A5A5THQ9_9CHLR</name>
<evidence type="ECO:0000313" key="3">
    <source>
        <dbReference type="EMBL" id="GCF10907.1"/>
    </source>
</evidence>
<dbReference type="AlphaFoldDB" id="A0A5A5THQ9"/>
<feature type="transmembrane region" description="Helical" evidence="2">
    <location>
        <begin position="141"/>
        <end position="166"/>
    </location>
</feature>
<reference evidence="3 4" key="1">
    <citation type="submission" date="2019-01" db="EMBL/GenBank/DDBJ databases">
        <title>Draft genome sequence of Dictyobacter sp. Uno17.</title>
        <authorList>
            <person name="Wang C.M."/>
            <person name="Zheng Y."/>
            <person name="Sakai Y."/>
            <person name="Abe K."/>
            <person name="Yokota A."/>
            <person name="Yabe S."/>
        </authorList>
    </citation>
    <scope>NUCLEOTIDE SEQUENCE [LARGE SCALE GENOMIC DNA]</scope>
    <source>
        <strain evidence="3 4">Uno17</strain>
    </source>
</reference>
<comment type="caution">
    <text evidence="3">The sequence shown here is derived from an EMBL/GenBank/DDBJ whole genome shotgun (WGS) entry which is preliminary data.</text>
</comment>
<keyword evidence="2" id="KW-1133">Transmembrane helix</keyword>
<sequence>MPQTEAQHTPKLFQRLTGTHEIIASLLLADLFGILLTTLFGALIGPPCWWLLRATLYQLHISLALDITIILILFSLFVGIASTGEKMPDGKIQEEKMADAWGGPVLFIGLIFLLSIIFHLIQAPFLNIPAPIIPAIALERFPWPIPFSTEGAVIAVALSLLAHLLVIRRSSTQAETGYSRAHPDGDFWQLIEQAYALYHRSLARFDPPPVVLQTPPTFLYFDADLPENPERAIYWQKDRLVISQRLLSPKAEQTDIFLPLLARLLHDHQPGTLNLQVEYLFLLARIADKHAFTRCLLAIPIQAAQSNERRWQRFENDRVLDRDRFAYWCGESKRLRKLLRQQLELRRQNNRPDNEVPTLTERIDHLNSLMRREVRQVRELQAALPVSEPPSEPLNEDQRETAQKKTTQPEE</sequence>
<evidence type="ECO:0000256" key="1">
    <source>
        <dbReference type="SAM" id="MobiDB-lite"/>
    </source>
</evidence>
<protein>
    <submittedName>
        <fullName evidence="3">Uncharacterized protein</fullName>
    </submittedName>
</protein>
<evidence type="ECO:0000313" key="4">
    <source>
        <dbReference type="Proteomes" id="UP000322530"/>
    </source>
</evidence>
<accession>A0A5A5THQ9</accession>
<evidence type="ECO:0000256" key="2">
    <source>
        <dbReference type="SAM" id="Phobius"/>
    </source>
</evidence>
<keyword evidence="2" id="KW-0472">Membrane</keyword>
<keyword evidence="4" id="KW-1185">Reference proteome</keyword>
<proteinExistence type="predicted"/>
<dbReference type="Proteomes" id="UP000322530">
    <property type="component" value="Unassembled WGS sequence"/>
</dbReference>